<name>A0A6G0WFD8_9STRA</name>
<comment type="caution">
    <text evidence="1">The sequence shown here is derived from an EMBL/GenBank/DDBJ whole genome shotgun (WGS) entry which is preliminary data.</text>
</comment>
<evidence type="ECO:0000313" key="2">
    <source>
        <dbReference type="Proteomes" id="UP000481153"/>
    </source>
</evidence>
<dbReference type="VEuPathDB" id="FungiDB:AeMF1_014728"/>
<proteinExistence type="predicted"/>
<organism evidence="1 2">
    <name type="scientific">Aphanomyces euteiches</name>
    <dbReference type="NCBI Taxonomy" id="100861"/>
    <lineage>
        <taxon>Eukaryota</taxon>
        <taxon>Sar</taxon>
        <taxon>Stramenopiles</taxon>
        <taxon>Oomycota</taxon>
        <taxon>Saprolegniomycetes</taxon>
        <taxon>Saprolegniales</taxon>
        <taxon>Verrucalvaceae</taxon>
        <taxon>Aphanomyces</taxon>
    </lineage>
</organism>
<reference evidence="1 2" key="1">
    <citation type="submission" date="2019-07" db="EMBL/GenBank/DDBJ databases">
        <title>Genomics analysis of Aphanomyces spp. identifies a new class of oomycete effector associated with host adaptation.</title>
        <authorList>
            <person name="Gaulin E."/>
        </authorList>
    </citation>
    <scope>NUCLEOTIDE SEQUENCE [LARGE SCALE GENOMIC DNA]</scope>
    <source>
        <strain evidence="1 2">ATCC 201684</strain>
    </source>
</reference>
<dbReference type="Proteomes" id="UP000481153">
    <property type="component" value="Unassembled WGS sequence"/>
</dbReference>
<gene>
    <name evidence="1" type="ORF">Ae201684_015540</name>
</gene>
<evidence type="ECO:0000313" key="1">
    <source>
        <dbReference type="EMBL" id="KAF0726137.1"/>
    </source>
</evidence>
<accession>A0A6G0WFD8</accession>
<keyword evidence="2" id="KW-1185">Reference proteome</keyword>
<dbReference type="AlphaFoldDB" id="A0A6G0WFD8"/>
<protein>
    <submittedName>
        <fullName evidence="1">Uncharacterized protein</fullName>
    </submittedName>
</protein>
<sequence length="157" mass="18518">MGPNTYKITIPTHPDKVVTVNVDRLKPFRGYYSRPYNEETPEDEFPLEELTLDCLPRSSFIDRVDFGDGDVAYTSVDSPIHKIVDKRRLPNSREPDYLVQHVDGYQYWMKASKLADYRTYIDVFENEQRIEKGLPPLRRSRRFSEMDVEPQPSTLYH</sequence>
<dbReference type="EMBL" id="VJMJ01000224">
    <property type="protein sequence ID" value="KAF0726137.1"/>
    <property type="molecule type" value="Genomic_DNA"/>
</dbReference>